<dbReference type="InterPro" id="IPR001245">
    <property type="entry name" value="Ser-Thr/Tyr_kinase_cat_dom"/>
</dbReference>
<dbReference type="SMART" id="SM00044">
    <property type="entry name" value="CYCc"/>
    <property type="match status" value="1"/>
</dbReference>
<dbReference type="Proteomes" id="UP000285301">
    <property type="component" value="Unassembled WGS sequence"/>
</dbReference>
<dbReference type="InterPro" id="IPR011009">
    <property type="entry name" value="Kinase-like_dom_sf"/>
</dbReference>
<dbReference type="InterPro" id="IPR028082">
    <property type="entry name" value="Peripla_BP_I"/>
</dbReference>
<dbReference type="InterPro" id="IPR050401">
    <property type="entry name" value="Cyclic_nucleotide_synthase"/>
</dbReference>
<dbReference type="GO" id="GO:0005886">
    <property type="term" value="C:plasma membrane"/>
    <property type="evidence" value="ECO:0007669"/>
    <property type="project" value="UniProtKB-SubCell"/>
</dbReference>
<feature type="chain" id="PRO_5018986944" description="guanylate cyclase" evidence="15">
    <location>
        <begin position="29"/>
        <end position="1006"/>
    </location>
</feature>
<feature type="domain" description="Protein kinase" evidence="16">
    <location>
        <begin position="462"/>
        <end position="777"/>
    </location>
</feature>
<dbReference type="Pfam" id="PF00211">
    <property type="entry name" value="Guanylate_cyc"/>
    <property type="match status" value="1"/>
</dbReference>
<evidence type="ECO:0000259" key="16">
    <source>
        <dbReference type="PROSITE" id="PS50011"/>
    </source>
</evidence>
<comment type="subcellular location">
    <subcellularLocation>
        <location evidence="2">Cell membrane</location>
        <topology evidence="2">Single-pass type I membrane protein</topology>
    </subcellularLocation>
</comment>
<evidence type="ECO:0000256" key="6">
    <source>
        <dbReference type="ARBA" id="ARBA00022741"/>
    </source>
</evidence>
<dbReference type="PANTHER" id="PTHR11920">
    <property type="entry name" value="GUANYLYL CYCLASE"/>
    <property type="match status" value="1"/>
</dbReference>
<keyword evidence="13" id="KW-0141">cGMP biosynthesis</keyword>
<feature type="signal peptide" evidence="15">
    <location>
        <begin position="1"/>
        <end position="28"/>
    </location>
</feature>
<keyword evidence="19" id="KW-1185">Reference proteome</keyword>
<dbReference type="Gene3D" id="1.10.510.10">
    <property type="entry name" value="Transferase(Phosphotransferase) domain 1"/>
    <property type="match status" value="1"/>
</dbReference>
<dbReference type="CDD" id="cd06352">
    <property type="entry name" value="PBP1_NPR_GC-like"/>
    <property type="match status" value="1"/>
</dbReference>
<dbReference type="STRING" id="1965070.A0A443RMC4"/>
<dbReference type="EC" id="4.6.1.2" evidence="3"/>
<evidence type="ECO:0000256" key="15">
    <source>
        <dbReference type="SAM" id="SignalP"/>
    </source>
</evidence>
<dbReference type="Gene3D" id="3.40.50.2300">
    <property type="match status" value="2"/>
</dbReference>
<evidence type="ECO:0000256" key="12">
    <source>
        <dbReference type="ARBA" id="ARBA00023239"/>
    </source>
</evidence>
<keyword evidence="5 15" id="KW-0732">Signal</keyword>
<dbReference type="InterPro" id="IPR001170">
    <property type="entry name" value="ANPR/GUC"/>
</dbReference>
<proteinExistence type="predicted"/>
<dbReference type="GO" id="GO:0007168">
    <property type="term" value="P:receptor guanylyl cyclase signaling pathway"/>
    <property type="evidence" value="ECO:0007669"/>
    <property type="project" value="TreeGrafter"/>
</dbReference>
<evidence type="ECO:0000256" key="4">
    <source>
        <dbReference type="ARBA" id="ARBA00022692"/>
    </source>
</evidence>
<comment type="caution">
    <text evidence="18">The sequence shown here is derived from an EMBL/GenBank/DDBJ whole genome shotgun (WGS) entry which is preliminary data.</text>
</comment>
<evidence type="ECO:0000313" key="19">
    <source>
        <dbReference type="Proteomes" id="UP000285301"/>
    </source>
</evidence>
<evidence type="ECO:0000256" key="2">
    <source>
        <dbReference type="ARBA" id="ARBA00004251"/>
    </source>
</evidence>
<evidence type="ECO:0000256" key="3">
    <source>
        <dbReference type="ARBA" id="ARBA00012202"/>
    </source>
</evidence>
<dbReference type="GO" id="GO:0035556">
    <property type="term" value="P:intracellular signal transduction"/>
    <property type="evidence" value="ECO:0007669"/>
    <property type="project" value="InterPro"/>
</dbReference>
<dbReference type="GO" id="GO:0004672">
    <property type="term" value="F:protein kinase activity"/>
    <property type="evidence" value="ECO:0007669"/>
    <property type="project" value="InterPro"/>
</dbReference>
<evidence type="ECO:0000256" key="7">
    <source>
        <dbReference type="ARBA" id="ARBA00022989"/>
    </source>
</evidence>
<keyword evidence="7" id="KW-1133">Transmembrane helix</keyword>
<dbReference type="PROSITE" id="PS50011">
    <property type="entry name" value="PROTEIN_KINASE_DOM"/>
    <property type="match status" value="1"/>
</dbReference>
<keyword evidence="6" id="KW-0547">Nucleotide-binding</keyword>
<dbReference type="GO" id="GO:0004016">
    <property type="term" value="F:adenylate cyclase activity"/>
    <property type="evidence" value="ECO:0007669"/>
    <property type="project" value="TreeGrafter"/>
</dbReference>
<dbReference type="SUPFAM" id="SSF53822">
    <property type="entry name" value="Periplasmic binding protein-like I"/>
    <property type="match status" value="1"/>
</dbReference>
<dbReference type="EMBL" id="NCKU01000239">
    <property type="protein sequence ID" value="RWS16378.1"/>
    <property type="molecule type" value="Genomic_DNA"/>
</dbReference>
<evidence type="ECO:0000256" key="8">
    <source>
        <dbReference type="ARBA" id="ARBA00023134"/>
    </source>
</evidence>
<evidence type="ECO:0000256" key="13">
    <source>
        <dbReference type="ARBA" id="ARBA00023293"/>
    </source>
</evidence>
<dbReference type="InterPro" id="IPR001054">
    <property type="entry name" value="A/G_cyclase"/>
</dbReference>
<dbReference type="GO" id="GO:0005524">
    <property type="term" value="F:ATP binding"/>
    <property type="evidence" value="ECO:0007669"/>
    <property type="project" value="InterPro"/>
</dbReference>
<evidence type="ECO:0000256" key="1">
    <source>
        <dbReference type="ARBA" id="ARBA00001436"/>
    </source>
</evidence>
<keyword evidence="10 18" id="KW-0675">Receptor</keyword>
<feature type="domain" description="Guanylate cyclase" evidence="17">
    <location>
        <begin position="840"/>
        <end position="936"/>
    </location>
</feature>
<dbReference type="GO" id="GO:0004383">
    <property type="term" value="F:guanylate cyclase activity"/>
    <property type="evidence" value="ECO:0007669"/>
    <property type="project" value="UniProtKB-EC"/>
</dbReference>
<dbReference type="PROSITE" id="PS50125">
    <property type="entry name" value="GUANYLATE_CYCLASE_2"/>
    <property type="match status" value="1"/>
</dbReference>
<sequence length="1006" mass="115209">MSQLHKSKFRLRLQLLIYLISIAISAKSDERFEAKVFALVLAEEELPNSFEVYQSALKIAEQRVNELYDNLRINVFVRRSDKSCDSSAAPVYAAEEYYTRNLHAILGPSCTRGLEPVARMAAYWNVPLCTPGGIDIKFKDKSVFKTLTRITFSIDQIASAIIRVLKHFQWRHIALIVDEAEEAFTSLKECLTNSLQDTDFELNLNIFTFTPSAKQQSHFIRILKRSSRVARIFVIIAGGETVRNMLLEAYKLNFGNGDYAYLAIDFRLDEEIFHSFSWYRRDDPNNEIAKIIYDSLLVISIRQPTGVKYEHFKTVVSKHLSRNSAKNDELRFNLLIMGAYDCIITYAWALNKTLTNKRRPDDGLALTRSMWNVSFTNGAIEDFFINENGDRKADFTLKDFNLQSKEMTVVATYYGLIDSLQFTAGTAIHWPAPGNMPPLDVPFCGFSGDAPQCQEKKLKWDEIRFDEKLPRSFGTLVKSEEHLPLIASQQTQRRGSARNKNNNYLSMFDTTPATYKGMRVAVKRLQMSKLIVNTELLVEMRQLRDINHENLIRFIGLCPEENHIAVLCEFGSRGCLTELLQNDEITIDWPFRFSIIGDIIEGMCFLHSSPIAFHGRLKSTNCVIDGRFMVKIANFGLNEILRQARAETGVHLRVDTRSLLWTAPEHLRAEQNYFGSQKGDVYSFAIILQEIISRSSPFESFTKFTKFKTPLTYEVERIRVGTTPPFRPEISRSDCPGDLLDIVHQCWEENPQQRPSFPSIRSALKRSNMGYDGDNFLENLLSRMEQYTHNLEQLVEQRTNAFLEEKQKSEELLYEILPRTVADRLKNGDSVEPENFECVTICFSDIVGFTHLAAESTPMQVVTLLNDLYTCFDNIITGFEVYKVETIGDAYMVVSGCPIPNATRHAKEIARMSLALVQAIDNFEVKHKPAMKIHVSEDTVKLLEHYNAFVFEKRGLVEIKDLKITILTYWLLAESEADTSLIDPTSDCSAEERRHLFCHVSQQKVA</sequence>
<evidence type="ECO:0000256" key="5">
    <source>
        <dbReference type="ARBA" id="ARBA00022729"/>
    </source>
</evidence>
<comment type="catalytic activity">
    <reaction evidence="1">
        <text>GTP = 3',5'-cyclic GMP + diphosphate</text>
        <dbReference type="Rhea" id="RHEA:13665"/>
        <dbReference type="ChEBI" id="CHEBI:33019"/>
        <dbReference type="ChEBI" id="CHEBI:37565"/>
        <dbReference type="ChEBI" id="CHEBI:57746"/>
        <dbReference type="EC" id="4.6.1.2"/>
    </reaction>
</comment>
<evidence type="ECO:0000256" key="14">
    <source>
        <dbReference type="SAM" id="Coils"/>
    </source>
</evidence>
<dbReference type="InterPro" id="IPR029787">
    <property type="entry name" value="Nucleotide_cyclase"/>
</dbReference>
<evidence type="ECO:0000256" key="10">
    <source>
        <dbReference type="ARBA" id="ARBA00023170"/>
    </source>
</evidence>
<name>A0A443RMC4_9ACAR</name>
<organism evidence="18 19">
    <name type="scientific">Dinothrombium tinctorium</name>
    <dbReference type="NCBI Taxonomy" id="1965070"/>
    <lineage>
        <taxon>Eukaryota</taxon>
        <taxon>Metazoa</taxon>
        <taxon>Ecdysozoa</taxon>
        <taxon>Arthropoda</taxon>
        <taxon>Chelicerata</taxon>
        <taxon>Arachnida</taxon>
        <taxon>Acari</taxon>
        <taxon>Acariformes</taxon>
        <taxon>Trombidiformes</taxon>
        <taxon>Prostigmata</taxon>
        <taxon>Anystina</taxon>
        <taxon>Parasitengona</taxon>
        <taxon>Trombidioidea</taxon>
        <taxon>Trombidiidae</taxon>
        <taxon>Dinothrombium</taxon>
    </lineage>
</organism>
<dbReference type="AlphaFoldDB" id="A0A443RMC4"/>
<dbReference type="InterPro" id="IPR001828">
    <property type="entry name" value="ANF_lig-bd_rcpt"/>
</dbReference>
<dbReference type="PANTHER" id="PTHR11920:SF494">
    <property type="entry name" value="ATRIAL NATRIURETIC PEPTIDE RECEPTOR 2"/>
    <property type="match status" value="1"/>
</dbReference>
<accession>A0A443RMC4</accession>
<dbReference type="OrthoDB" id="1890790at2759"/>
<gene>
    <name evidence="18" type="ORF">B4U79_10261</name>
</gene>
<keyword evidence="4" id="KW-0812">Transmembrane</keyword>
<dbReference type="InterPro" id="IPR000719">
    <property type="entry name" value="Prot_kinase_dom"/>
</dbReference>
<protein>
    <recommendedName>
        <fullName evidence="3">guanylate cyclase</fullName>
        <ecNumber evidence="3">4.6.1.2</ecNumber>
    </recommendedName>
</protein>
<dbReference type="Gene3D" id="3.30.70.1230">
    <property type="entry name" value="Nucleotide cyclase"/>
    <property type="match status" value="1"/>
</dbReference>
<dbReference type="Pfam" id="PF01094">
    <property type="entry name" value="ANF_receptor"/>
    <property type="match status" value="1"/>
</dbReference>
<evidence type="ECO:0000256" key="9">
    <source>
        <dbReference type="ARBA" id="ARBA00023136"/>
    </source>
</evidence>
<dbReference type="PRINTS" id="PR00255">
    <property type="entry name" value="NATPEPTIDER"/>
</dbReference>
<dbReference type="Pfam" id="PF07714">
    <property type="entry name" value="PK_Tyr_Ser-Thr"/>
    <property type="match status" value="1"/>
</dbReference>
<evidence type="ECO:0000313" key="18">
    <source>
        <dbReference type="EMBL" id="RWS16378.1"/>
    </source>
</evidence>
<dbReference type="CDD" id="cd07302">
    <property type="entry name" value="CHD"/>
    <property type="match status" value="1"/>
</dbReference>
<evidence type="ECO:0000259" key="17">
    <source>
        <dbReference type="PROSITE" id="PS50125"/>
    </source>
</evidence>
<feature type="coiled-coil region" evidence="14">
    <location>
        <begin position="777"/>
        <end position="804"/>
    </location>
</feature>
<dbReference type="GO" id="GO:0001653">
    <property type="term" value="F:peptide receptor activity"/>
    <property type="evidence" value="ECO:0007669"/>
    <property type="project" value="TreeGrafter"/>
</dbReference>
<keyword evidence="12" id="KW-0456">Lyase</keyword>
<keyword evidence="14" id="KW-0175">Coiled coil</keyword>
<dbReference type="GO" id="GO:0005525">
    <property type="term" value="F:GTP binding"/>
    <property type="evidence" value="ECO:0007669"/>
    <property type="project" value="UniProtKB-KW"/>
</dbReference>
<keyword evidence="8" id="KW-0342">GTP-binding</keyword>
<dbReference type="SUPFAM" id="SSF56112">
    <property type="entry name" value="Protein kinase-like (PK-like)"/>
    <property type="match status" value="1"/>
</dbReference>
<keyword evidence="9" id="KW-0472">Membrane</keyword>
<dbReference type="SUPFAM" id="SSF55073">
    <property type="entry name" value="Nucleotide cyclase"/>
    <property type="match status" value="1"/>
</dbReference>
<evidence type="ECO:0000256" key="11">
    <source>
        <dbReference type="ARBA" id="ARBA00023180"/>
    </source>
</evidence>
<reference evidence="18 19" key="1">
    <citation type="journal article" date="2018" name="Gigascience">
        <title>Genomes of trombidid mites reveal novel predicted allergens and laterally-transferred genes associated with secondary metabolism.</title>
        <authorList>
            <person name="Dong X."/>
            <person name="Chaisiri K."/>
            <person name="Xia D."/>
            <person name="Armstrong S.D."/>
            <person name="Fang Y."/>
            <person name="Donnelly M.J."/>
            <person name="Kadowaki T."/>
            <person name="McGarry J.W."/>
            <person name="Darby A.C."/>
            <person name="Makepeace B.L."/>
        </authorList>
    </citation>
    <scope>NUCLEOTIDE SEQUENCE [LARGE SCALE GENOMIC DNA]</scope>
    <source>
        <strain evidence="18">UoL-WK</strain>
    </source>
</reference>
<keyword evidence="11" id="KW-0325">Glycoprotein</keyword>